<proteinExistence type="predicted"/>
<keyword evidence="2" id="KW-1185">Reference proteome</keyword>
<gene>
    <name evidence="1" type="ORF">A6M13_03200</name>
</gene>
<accession>A0A1C0YBU2</accession>
<protein>
    <submittedName>
        <fullName evidence="1">Uncharacterized protein</fullName>
    </submittedName>
</protein>
<evidence type="ECO:0000313" key="1">
    <source>
        <dbReference type="EMBL" id="OCS84599.1"/>
    </source>
</evidence>
<dbReference type="EMBL" id="MASJ01000023">
    <property type="protein sequence ID" value="OCS84599.1"/>
    <property type="molecule type" value="Genomic_DNA"/>
</dbReference>
<name>A0A1C0YBU2_9BACL</name>
<comment type="caution">
    <text evidence="1">The sequence shown here is derived from an EMBL/GenBank/DDBJ whole genome shotgun (WGS) entry which is preliminary data.</text>
</comment>
<dbReference type="AlphaFoldDB" id="A0A1C0YBU2"/>
<reference evidence="1 2" key="1">
    <citation type="submission" date="2016-07" db="EMBL/GenBank/DDBJ databases">
        <title>Caryophanon tenue genome sequencing.</title>
        <authorList>
            <person name="Verma A."/>
            <person name="Pal Y."/>
            <person name="Krishnamurthi S."/>
        </authorList>
    </citation>
    <scope>NUCLEOTIDE SEQUENCE [LARGE SCALE GENOMIC DNA]</scope>
    <source>
        <strain evidence="1 2">DSM 14152</strain>
    </source>
</reference>
<evidence type="ECO:0000313" key="2">
    <source>
        <dbReference type="Proteomes" id="UP000093199"/>
    </source>
</evidence>
<dbReference type="Proteomes" id="UP000093199">
    <property type="component" value="Unassembled WGS sequence"/>
</dbReference>
<sequence>MYDWQIDDNMWFAFTHYRLDFFGYGNRSGKLRTTHIKGHLALFERTLAQLAHFQKTVPFLFVVASEPCIRFEGDEAVVTSTTAQLLDGQAAMFCTKKEKKSDEKRM</sequence>
<dbReference type="STRING" id="33978.A6M13_03200"/>
<organism evidence="1 2">
    <name type="scientific">Caryophanon tenue</name>
    <dbReference type="NCBI Taxonomy" id="33978"/>
    <lineage>
        <taxon>Bacteria</taxon>
        <taxon>Bacillati</taxon>
        <taxon>Bacillota</taxon>
        <taxon>Bacilli</taxon>
        <taxon>Bacillales</taxon>
        <taxon>Caryophanaceae</taxon>
        <taxon>Caryophanon</taxon>
    </lineage>
</organism>